<dbReference type="InterPro" id="IPR005586">
    <property type="entry name" value="ABC_trans_aux"/>
</dbReference>
<feature type="domain" description="ABC-type transport auxiliary lipoprotein component" evidence="2">
    <location>
        <begin position="40"/>
        <end position="197"/>
    </location>
</feature>
<feature type="signal peptide" evidence="1">
    <location>
        <begin position="1"/>
        <end position="23"/>
    </location>
</feature>
<gene>
    <name evidence="3" type="ORF">GXY80_12165</name>
</gene>
<evidence type="ECO:0000256" key="1">
    <source>
        <dbReference type="SAM" id="SignalP"/>
    </source>
</evidence>
<keyword evidence="1" id="KW-0732">Signal</keyword>
<dbReference type="EMBL" id="JAAYEE010000222">
    <property type="protein sequence ID" value="NLW36212.1"/>
    <property type="molecule type" value="Genomic_DNA"/>
</dbReference>
<protein>
    <submittedName>
        <fullName evidence="3">Membrane integrity-associated transporter subunit PqiC</fullName>
    </submittedName>
</protein>
<dbReference type="AlphaFoldDB" id="A0A971S2F0"/>
<dbReference type="Pfam" id="PF03886">
    <property type="entry name" value="ABC_trans_aux"/>
    <property type="match status" value="1"/>
</dbReference>
<feature type="chain" id="PRO_5037376297" evidence="1">
    <location>
        <begin position="24"/>
        <end position="220"/>
    </location>
</feature>
<evidence type="ECO:0000259" key="2">
    <source>
        <dbReference type="Pfam" id="PF03886"/>
    </source>
</evidence>
<reference evidence="3" key="1">
    <citation type="journal article" date="2020" name="Biotechnol. Biofuels">
        <title>New insights from the biogas microbiome by comprehensive genome-resolved metagenomics of nearly 1600 species originating from multiple anaerobic digesters.</title>
        <authorList>
            <person name="Campanaro S."/>
            <person name="Treu L."/>
            <person name="Rodriguez-R L.M."/>
            <person name="Kovalovszki A."/>
            <person name="Ziels R.M."/>
            <person name="Maus I."/>
            <person name="Zhu X."/>
            <person name="Kougias P.G."/>
            <person name="Basile A."/>
            <person name="Luo G."/>
            <person name="Schluter A."/>
            <person name="Konstantinidis K.T."/>
            <person name="Angelidaki I."/>
        </authorList>
    </citation>
    <scope>NUCLEOTIDE SEQUENCE</scope>
    <source>
        <strain evidence="3">AS06rmzACSIP_7</strain>
    </source>
</reference>
<proteinExistence type="predicted"/>
<dbReference type="Gene3D" id="3.40.50.10610">
    <property type="entry name" value="ABC-type transport auxiliary lipoprotein component"/>
    <property type="match status" value="1"/>
</dbReference>
<comment type="caution">
    <text evidence="3">The sequence shown here is derived from an EMBL/GenBank/DDBJ whole genome shotgun (WGS) entry which is preliminary data.</text>
</comment>
<evidence type="ECO:0000313" key="3">
    <source>
        <dbReference type="EMBL" id="NLW36212.1"/>
    </source>
</evidence>
<organism evidence="3 4">
    <name type="scientific">Syntrophorhabdus aromaticivorans</name>
    <dbReference type="NCBI Taxonomy" id="328301"/>
    <lineage>
        <taxon>Bacteria</taxon>
        <taxon>Pseudomonadati</taxon>
        <taxon>Thermodesulfobacteriota</taxon>
        <taxon>Syntrophorhabdia</taxon>
        <taxon>Syntrophorhabdales</taxon>
        <taxon>Syntrophorhabdaceae</taxon>
        <taxon>Syntrophorhabdus</taxon>
    </lineage>
</organism>
<dbReference type="SUPFAM" id="SSF159594">
    <property type="entry name" value="XCC0632-like"/>
    <property type="match status" value="1"/>
</dbReference>
<reference evidence="3" key="2">
    <citation type="submission" date="2020-01" db="EMBL/GenBank/DDBJ databases">
        <authorList>
            <person name="Campanaro S."/>
        </authorList>
    </citation>
    <scope>NUCLEOTIDE SEQUENCE</scope>
    <source>
        <strain evidence="3">AS06rmzACSIP_7</strain>
    </source>
</reference>
<evidence type="ECO:0000313" key="4">
    <source>
        <dbReference type="Proteomes" id="UP000777265"/>
    </source>
</evidence>
<dbReference type="Proteomes" id="UP000777265">
    <property type="component" value="Unassembled WGS sequence"/>
</dbReference>
<sequence length="220" mass="23839">MTCFFPPRIFLLCVLMAPFFLGACGGSSSGARFYALTSLGFPGEAGEIAASDQAVIVRIGPVEIPDYLDRPQIVTRTDVNELSLGDFDLWGGSLRTDIERVLVENLSLLLAKDRISVVGGKSRYSTLGTIPVRLDRFDAVPGDTIVLKARWGIIGKDGKTLEAPRDMMASKPVKGYEYSHVVAAMSDVLADLSRDMAVGIRSAVAKRNAGQESRGFRHDE</sequence>
<accession>A0A971S2F0</accession>
<name>A0A971S2F0_9BACT</name>